<keyword evidence="3" id="KW-1185">Reference proteome</keyword>
<evidence type="ECO:0000313" key="3">
    <source>
        <dbReference type="Proteomes" id="UP001201812"/>
    </source>
</evidence>
<sequence length="248" mass="28078">MSPIAQLPEKVTIYLLLLPSILQATTEWFGDLRAHLNPVSSPAFYDVTYDDSECPMGLQSNAIPNFVYFGEMIGTKSVKEHSTCLQLCLTNSRCKAVNFFEPISKKETGFCELLSESQYDNPRLMRPFRKAVYYEKIHCLTSDDDFDFTTTSSRHETKKSVKSDEASTQLPFATLSDLLNVDITSTTPAGDSSTTQKITASKIQGHQRENFDGKKQTSNKILKKEEAMSALKKLMAKIHEFNMRFRSR</sequence>
<gene>
    <name evidence="2" type="ORF">DdX_01596</name>
</gene>
<accession>A0AAD4NKU9</accession>
<proteinExistence type="predicted"/>
<dbReference type="AlphaFoldDB" id="A0AAD4NKU9"/>
<evidence type="ECO:0000313" key="2">
    <source>
        <dbReference type="EMBL" id="KAI1729359.1"/>
    </source>
</evidence>
<feature type="domain" description="Apple" evidence="1">
    <location>
        <begin position="54"/>
        <end position="139"/>
    </location>
</feature>
<comment type="caution">
    <text evidence="2">The sequence shown here is derived from an EMBL/GenBank/DDBJ whole genome shotgun (WGS) entry which is preliminary data.</text>
</comment>
<name>A0AAD4NKU9_9BILA</name>
<evidence type="ECO:0000259" key="1">
    <source>
        <dbReference type="PROSITE" id="PS50948"/>
    </source>
</evidence>
<dbReference type="Pfam" id="PF00024">
    <property type="entry name" value="PAN_1"/>
    <property type="match status" value="1"/>
</dbReference>
<dbReference type="PROSITE" id="PS50948">
    <property type="entry name" value="PAN"/>
    <property type="match status" value="1"/>
</dbReference>
<dbReference type="InterPro" id="IPR003609">
    <property type="entry name" value="Pan_app"/>
</dbReference>
<dbReference type="SUPFAM" id="SSF57414">
    <property type="entry name" value="Hairpin loop containing domain-like"/>
    <property type="match status" value="1"/>
</dbReference>
<dbReference type="Gene3D" id="3.50.4.10">
    <property type="entry name" value="Hepatocyte Growth Factor"/>
    <property type="match status" value="1"/>
</dbReference>
<dbReference type="EMBL" id="JAKKPZ010000001">
    <property type="protein sequence ID" value="KAI1729359.1"/>
    <property type="molecule type" value="Genomic_DNA"/>
</dbReference>
<dbReference type="SMART" id="SM00473">
    <property type="entry name" value="PAN_AP"/>
    <property type="match status" value="1"/>
</dbReference>
<organism evidence="2 3">
    <name type="scientific">Ditylenchus destructor</name>
    <dbReference type="NCBI Taxonomy" id="166010"/>
    <lineage>
        <taxon>Eukaryota</taxon>
        <taxon>Metazoa</taxon>
        <taxon>Ecdysozoa</taxon>
        <taxon>Nematoda</taxon>
        <taxon>Chromadorea</taxon>
        <taxon>Rhabditida</taxon>
        <taxon>Tylenchina</taxon>
        <taxon>Tylenchomorpha</taxon>
        <taxon>Sphaerularioidea</taxon>
        <taxon>Anguinidae</taxon>
        <taxon>Anguininae</taxon>
        <taxon>Ditylenchus</taxon>
    </lineage>
</organism>
<protein>
    <submittedName>
        <fullName evidence="2">PAN domain-containing protein</fullName>
    </submittedName>
</protein>
<reference evidence="2" key="1">
    <citation type="submission" date="2022-01" db="EMBL/GenBank/DDBJ databases">
        <title>Genome Sequence Resource for Two Populations of Ditylenchus destructor, the Migratory Endoparasitic Phytonematode.</title>
        <authorList>
            <person name="Zhang H."/>
            <person name="Lin R."/>
            <person name="Xie B."/>
        </authorList>
    </citation>
    <scope>NUCLEOTIDE SEQUENCE</scope>
    <source>
        <strain evidence="2">BazhouSP</strain>
    </source>
</reference>
<dbReference type="Proteomes" id="UP001201812">
    <property type="component" value="Unassembled WGS sequence"/>
</dbReference>